<dbReference type="Proteomes" id="UP000664521">
    <property type="component" value="Unassembled WGS sequence"/>
</dbReference>
<evidence type="ECO:0000256" key="4">
    <source>
        <dbReference type="SAM" id="MobiDB-lite"/>
    </source>
</evidence>
<gene>
    <name evidence="7" type="ORF">HETSPECPRED_010545</name>
</gene>
<proteinExistence type="predicted"/>
<reference evidence="7" key="1">
    <citation type="submission" date="2021-03" db="EMBL/GenBank/DDBJ databases">
        <authorList>
            <person name="Tagirdzhanova G."/>
        </authorList>
    </citation>
    <scope>NUCLEOTIDE SEQUENCE</scope>
</reference>
<dbReference type="OrthoDB" id="10263073at2759"/>
<evidence type="ECO:0000256" key="5">
    <source>
        <dbReference type="SAM" id="Phobius"/>
    </source>
</evidence>
<sequence length="554" mass="61179">MSISQVKKYKDLIRTQHCHYHFEYLEQSWNLPYSFLTAEGILLVMFLFPEFFCLLSFLALASLAIPIANDKLERNEKRSPQNVYPQGASDAVVLDIPTATAVPPPGASGGLYGDESLLGYDGNPVSGSAVVEDYELVPGQSADPVEGLELDFTEVKRPQPIRGTSGKSGATDHGPDTSRYDRDNSDVFASPGTDTGGVDQFQWPMGLSHNRLGLDRSGWARQQNAANLPAATEMAGVDMRLSPNAYRELHWHSAGEWGYVFNGSIRVALVNEAGQSYIDDINAGDIWYFPPGVPHSIQAFEQGAEFLLVFDDGFFSEDSTSLVTEMFLRNPRSVIAKDLQTDISNLDNIPKDQLYIFPGTPPPKDISEQNTTGPAGTTSQPNQQYTFHWSQQEPLTIPNAGTLKIVDPTTFPAAADISAALVTLQPGAMRELHWHPHSDEWNFFLTGRARITIFAAPASSQTFDYGPGDVGYIPMVFSHYIENIGDDEVVFLEMLKAPRFEDISAGQWLGLTPRQVVKDTLNLPDEVLDNLPKYKPYLISGPTNLTDTNYTKPF</sequence>
<feature type="binding site" evidence="3">
    <location>
        <position position="250"/>
    </location>
    <ligand>
        <name>Mn(2+)</name>
        <dbReference type="ChEBI" id="CHEBI:29035"/>
        <label>1</label>
    </ligand>
</feature>
<dbReference type="Gene3D" id="2.60.120.10">
    <property type="entry name" value="Jelly Rolls"/>
    <property type="match status" value="2"/>
</dbReference>
<dbReference type="SMART" id="SM00835">
    <property type="entry name" value="Cupin_1"/>
    <property type="match status" value="2"/>
</dbReference>
<evidence type="ECO:0000256" key="3">
    <source>
        <dbReference type="PIRSR" id="PIRSR617774-2"/>
    </source>
</evidence>
<dbReference type="PANTHER" id="PTHR35848:SF9">
    <property type="entry name" value="SLL1358 PROTEIN"/>
    <property type="match status" value="1"/>
</dbReference>
<feature type="compositionally biased region" description="Basic and acidic residues" evidence="4">
    <location>
        <begin position="173"/>
        <end position="185"/>
    </location>
</feature>
<keyword evidence="5" id="KW-0812">Transmembrane</keyword>
<feature type="region of interest" description="Disordered" evidence="4">
    <location>
        <begin position="151"/>
        <end position="201"/>
    </location>
</feature>
<evidence type="ECO:0000313" key="7">
    <source>
        <dbReference type="EMBL" id="CAF9937079.1"/>
    </source>
</evidence>
<name>A0A8H3G945_9LECA</name>
<dbReference type="NCBIfam" id="TIGR03404">
    <property type="entry name" value="bicupin_oxalic"/>
    <property type="match status" value="1"/>
</dbReference>
<comment type="cofactor">
    <cofactor evidence="3">
        <name>Mn(2+)</name>
        <dbReference type="ChEBI" id="CHEBI:29035"/>
    </cofactor>
    <text evidence="3">Binds 2 manganese ions per subunit.</text>
</comment>
<feature type="region of interest" description="Disordered" evidence="4">
    <location>
        <begin position="361"/>
        <end position="382"/>
    </location>
</feature>
<feature type="binding site" evidence="3">
    <location>
        <position position="479"/>
    </location>
    <ligand>
        <name>Mn(2+)</name>
        <dbReference type="ChEBI" id="CHEBI:29035"/>
        <label>2</label>
    </ligand>
</feature>
<evidence type="ECO:0000313" key="8">
    <source>
        <dbReference type="Proteomes" id="UP000664521"/>
    </source>
</evidence>
<dbReference type="CDD" id="cd20305">
    <property type="entry name" value="cupin_OxDC_C"/>
    <property type="match status" value="1"/>
</dbReference>
<feature type="compositionally biased region" description="Polar residues" evidence="4">
    <location>
        <begin position="368"/>
        <end position="382"/>
    </location>
</feature>
<feature type="domain" description="Cupin type-1" evidence="6">
    <location>
        <begin position="387"/>
        <end position="529"/>
    </location>
</feature>
<keyword evidence="1 3" id="KW-0479">Metal-binding</keyword>
<feature type="binding site" evidence="3">
    <location>
        <position position="256"/>
    </location>
    <ligand>
        <name>Mn(2+)</name>
        <dbReference type="ChEBI" id="CHEBI:29035"/>
        <label>1</label>
    </ligand>
</feature>
<comment type="caution">
    <text evidence="7">The sequence shown here is derived from an EMBL/GenBank/DDBJ whole genome shotgun (WGS) entry which is preliminary data.</text>
</comment>
<feature type="active site" description="Proton donor" evidence="2">
    <location>
        <position position="493"/>
    </location>
</feature>
<dbReference type="PANTHER" id="PTHR35848">
    <property type="entry name" value="OXALATE-BINDING PROTEIN"/>
    <property type="match status" value="1"/>
</dbReference>
<organism evidence="7 8">
    <name type="scientific">Heterodermia speciosa</name>
    <dbReference type="NCBI Taxonomy" id="116794"/>
    <lineage>
        <taxon>Eukaryota</taxon>
        <taxon>Fungi</taxon>
        <taxon>Dikarya</taxon>
        <taxon>Ascomycota</taxon>
        <taxon>Pezizomycotina</taxon>
        <taxon>Lecanoromycetes</taxon>
        <taxon>OSLEUM clade</taxon>
        <taxon>Lecanoromycetidae</taxon>
        <taxon>Caliciales</taxon>
        <taxon>Physciaceae</taxon>
        <taxon>Heterodermia</taxon>
    </lineage>
</organism>
<dbReference type="InterPro" id="IPR006045">
    <property type="entry name" value="Cupin_1"/>
</dbReference>
<evidence type="ECO:0000256" key="1">
    <source>
        <dbReference type="ARBA" id="ARBA00022723"/>
    </source>
</evidence>
<keyword evidence="8" id="KW-1185">Reference proteome</keyword>
<dbReference type="GO" id="GO:0046872">
    <property type="term" value="F:metal ion binding"/>
    <property type="evidence" value="ECO:0007669"/>
    <property type="project" value="UniProtKB-KW"/>
</dbReference>
<protein>
    <recommendedName>
        <fullName evidence="6">Cupin type-1 domain-containing protein</fullName>
    </recommendedName>
</protein>
<keyword evidence="5" id="KW-0472">Membrane</keyword>
<dbReference type="InterPro" id="IPR014710">
    <property type="entry name" value="RmlC-like_jellyroll"/>
</dbReference>
<feature type="transmembrane region" description="Helical" evidence="5">
    <location>
        <begin position="41"/>
        <end position="68"/>
    </location>
</feature>
<dbReference type="InterPro" id="IPR051610">
    <property type="entry name" value="GPI/OXD"/>
</dbReference>
<feature type="binding site" evidence="3">
    <location>
        <position position="295"/>
    </location>
    <ligand>
        <name>Mn(2+)</name>
        <dbReference type="ChEBI" id="CHEBI:29035"/>
        <label>1</label>
    </ligand>
</feature>
<keyword evidence="5" id="KW-1133">Transmembrane helix</keyword>
<keyword evidence="3" id="KW-0464">Manganese</keyword>
<dbReference type="EMBL" id="CAJPDS010000098">
    <property type="protein sequence ID" value="CAF9937079.1"/>
    <property type="molecule type" value="Genomic_DNA"/>
</dbReference>
<feature type="binding site" evidence="3">
    <location>
        <position position="252"/>
    </location>
    <ligand>
        <name>Mn(2+)</name>
        <dbReference type="ChEBI" id="CHEBI:29035"/>
        <label>1</label>
    </ligand>
</feature>
<accession>A0A8H3G945</accession>
<dbReference type="InterPro" id="IPR011051">
    <property type="entry name" value="RmlC_Cupin_sf"/>
</dbReference>
<dbReference type="SUPFAM" id="SSF51182">
    <property type="entry name" value="RmlC-like cupins"/>
    <property type="match status" value="1"/>
</dbReference>
<dbReference type="AlphaFoldDB" id="A0A8H3G945"/>
<dbReference type="GO" id="GO:0033609">
    <property type="term" value="P:oxalate metabolic process"/>
    <property type="evidence" value="ECO:0007669"/>
    <property type="project" value="InterPro"/>
</dbReference>
<feature type="binding site" evidence="3">
    <location>
        <position position="433"/>
    </location>
    <ligand>
        <name>Mn(2+)</name>
        <dbReference type="ChEBI" id="CHEBI:29035"/>
        <label>2</label>
    </ligand>
</feature>
<feature type="binding site" evidence="3">
    <location>
        <position position="435"/>
    </location>
    <ligand>
        <name>Mn(2+)</name>
        <dbReference type="ChEBI" id="CHEBI:29035"/>
        <label>2</label>
    </ligand>
</feature>
<dbReference type="Pfam" id="PF00190">
    <property type="entry name" value="Cupin_1"/>
    <property type="match status" value="2"/>
</dbReference>
<evidence type="ECO:0000259" key="6">
    <source>
        <dbReference type="SMART" id="SM00835"/>
    </source>
</evidence>
<dbReference type="InterPro" id="IPR017774">
    <property type="entry name" value="Bicupin_oxalate_deCO2ase/Oxase"/>
</dbReference>
<feature type="domain" description="Cupin type-1" evidence="6">
    <location>
        <begin position="209"/>
        <end position="347"/>
    </location>
</feature>
<feature type="binding site" evidence="3">
    <location>
        <position position="440"/>
    </location>
    <ligand>
        <name>Mn(2+)</name>
        <dbReference type="ChEBI" id="CHEBI:29035"/>
        <label>2</label>
    </ligand>
</feature>
<evidence type="ECO:0000256" key="2">
    <source>
        <dbReference type="PIRSR" id="PIRSR617774-1"/>
    </source>
</evidence>